<proteinExistence type="predicted"/>
<dbReference type="Proteomes" id="UP000614058">
    <property type="component" value="Unassembled WGS sequence"/>
</dbReference>
<dbReference type="EMBL" id="JAEHNZ010000002">
    <property type="protein sequence ID" value="MBK0396497.1"/>
    <property type="molecule type" value="Genomic_DNA"/>
</dbReference>
<gene>
    <name evidence="1" type="ORF">JDW22_07875</name>
</gene>
<evidence type="ECO:0000313" key="1">
    <source>
        <dbReference type="EMBL" id="MBK0396497.1"/>
    </source>
</evidence>
<name>A0ABS1BTA6_9NEIS</name>
<comment type="caution">
    <text evidence="1">The sequence shown here is derived from an EMBL/GenBank/DDBJ whole genome shotgun (WGS) entry which is preliminary data.</text>
</comment>
<organism evidence="1 2">
    <name type="scientific">Kingella bonacorsii</name>
    <dbReference type="NCBI Taxonomy" id="2796361"/>
    <lineage>
        <taxon>Bacteria</taxon>
        <taxon>Pseudomonadati</taxon>
        <taxon>Pseudomonadota</taxon>
        <taxon>Betaproteobacteria</taxon>
        <taxon>Neisseriales</taxon>
        <taxon>Neisseriaceae</taxon>
        <taxon>Kingella</taxon>
    </lineage>
</organism>
<dbReference type="RefSeq" id="WP_200522565.1">
    <property type="nucleotide sequence ID" value="NZ_JAEHNZ010000002.1"/>
</dbReference>
<sequence length="48" mass="5600">MQTACAAKLHTLRLKFNLSSKNRLAQAKRFCFFRLPFGIALFRQPEND</sequence>
<evidence type="ECO:0000313" key="2">
    <source>
        <dbReference type="Proteomes" id="UP000614058"/>
    </source>
</evidence>
<reference evidence="1 2" key="1">
    <citation type="journal article" date="2021" name="Pathogens">
        <title>Isolation and Characterization of Kingella bonacorsii sp. nov., A Novel Kingella Species Detected in a Stable Periodontitis Subject.</title>
        <authorList>
            <person name="Antezack A."/>
            <person name="Boxberger M."/>
            <person name="Rolland C."/>
            <person name="Monnet-Corti V."/>
            <person name="La Scola B."/>
        </authorList>
    </citation>
    <scope>NUCLEOTIDE SEQUENCE [LARGE SCALE GENOMIC DNA]</scope>
    <source>
        <strain evidence="1 2">Marseille-Q4569</strain>
    </source>
</reference>
<keyword evidence="2" id="KW-1185">Reference proteome</keyword>
<accession>A0ABS1BTA6</accession>
<protein>
    <submittedName>
        <fullName evidence="1">Uncharacterized protein</fullName>
    </submittedName>
</protein>